<dbReference type="InterPro" id="IPR000182">
    <property type="entry name" value="GNAT_dom"/>
</dbReference>
<dbReference type="Proteomes" id="UP000540919">
    <property type="component" value="Unassembled WGS sequence"/>
</dbReference>
<dbReference type="PROSITE" id="PS51186">
    <property type="entry name" value="GNAT"/>
    <property type="match status" value="1"/>
</dbReference>
<sequence>MEHKGTVVIETNRLLLRQFNIDDVEFAYKNWTHDDKVTEFLRWTRHEDKIITKRVIEDWISSYKNKKFYQRAIVLKEICEPIGSISVVDMNEKTNMVHIGYVIGSKWWNKGITSEALKAIIPFLFEQVKVQRIESQHDPNNPNSGKVMRKSGLTFEGTLRKSDWSNKGIVDASMYSLLAEEYFNKE</sequence>
<protein>
    <submittedName>
        <fullName evidence="2">GNAT family N-acetyltransferase</fullName>
    </submittedName>
</protein>
<dbReference type="InterPro" id="IPR016181">
    <property type="entry name" value="Acyl_CoA_acyltransferase"/>
</dbReference>
<dbReference type="Gene3D" id="3.40.630.30">
    <property type="match status" value="1"/>
</dbReference>
<reference evidence="2 3" key="1">
    <citation type="submission" date="2020-06" db="EMBL/GenBank/DDBJ databases">
        <title>Anaerococcus sp. nov., isolated form swine feces.</title>
        <authorList>
            <person name="Yu S."/>
        </authorList>
    </citation>
    <scope>NUCLEOTIDE SEQUENCE [LARGE SCALE GENOMIC DNA]</scope>
    <source>
        <strain evidence="2 3">AGMB00486</strain>
    </source>
</reference>
<dbReference type="InterPro" id="IPR051531">
    <property type="entry name" value="N-acetyltransferase"/>
</dbReference>
<comment type="caution">
    <text evidence="2">The sequence shown here is derived from an EMBL/GenBank/DDBJ whole genome shotgun (WGS) entry which is preliminary data.</text>
</comment>
<dbReference type="Pfam" id="PF13302">
    <property type="entry name" value="Acetyltransf_3"/>
    <property type="match status" value="1"/>
</dbReference>
<dbReference type="SUPFAM" id="SSF55729">
    <property type="entry name" value="Acyl-CoA N-acyltransferases (Nat)"/>
    <property type="match status" value="1"/>
</dbReference>
<feature type="domain" description="N-acetyltransferase" evidence="1">
    <location>
        <begin position="14"/>
        <end position="179"/>
    </location>
</feature>
<accession>A0ABX2NAV3</accession>
<gene>
    <name evidence="2" type="ORF">HV819_07230</name>
</gene>
<evidence type="ECO:0000313" key="3">
    <source>
        <dbReference type="Proteomes" id="UP000540919"/>
    </source>
</evidence>
<evidence type="ECO:0000259" key="1">
    <source>
        <dbReference type="PROSITE" id="PS51186"/>
    </source>
</evidence>
<organism evidence="2 3">
    <name type="scientific">Anaerococcus faecalis</name>
    <dbReference type="NCBI Taxonomy" id="2742993"/>
    <lineage>
        <taxon>Bacteria</taxon>
        <taxon>Bacillati</taxon>
        <taxon>Bacillota</taxon>
        <taxon>Tissierellia</taxon>
        <taxon>Tissierellales</taxon>
        <taxon>Peptoniphilaceae</taxon>
        <taxon>Anaerococcus</taxon>
    </lineage>
</organism>
<proteinExistence type="predicted"/>
<dbReference type="PANTHER" id="PTHR43792">
    <property type="entry name" value="GNAT FAMILY, PUTATIVE (AFU_ORTHOLOGUE AFUA_3G00765)-RELATED-RELATED"/>
    <property type="match status" value="1"/>
</dbReference>
<dbReference type="EMBL" id="JABVBA010000007">
    <property type="protein sequence ID" value="NVF11770.1"/>
    <property type="molecule type" value="Genomic_DNA"/>
</dbReference>
<keyword evidence="3" id="KW-1185">Reference proteome</keyword>
<dbReference type="PANTHER" id="PTHR43792:SF1">
    <property type="entry name" value="N-ACETYLTRANSFERASE DOMAIN-CONTAINING PROTEIN"/>
    <property type="match status" value="1"/>
</dbReference>
<evidence type="ECO:0000313" key="2">
    <source>
        <dbReference type="EMBL" id="NVF11770.1"/>
    </source>
</evidence>
<name>A0ABX2NAV3_9FIRM</name>
<dbReference type="RefSeq" id="WP_176269862.1">
    <property type="nucleotide sequence ID" value="NZ_JABVBA010000007.1"/>
</dbReference>